<proteinExistence type="inferred from homology"/>
<protein>
    <recommendedName>
        <fullName evidence="6">SURF1-like protein</fullName>
    </recommendedName>
</protein>
<evidence type="ECO:0000256" key="4">
    <source>
        <dbReference type="ARBA" id="ARBA00022989"/>
    </source>
</evidence>
<evidence type="ECO:0000256" key="3">
    <source>
        <dbReference type="ARBA" id="ARBA00022692"/>
    </source>
</evidence>
<accession>A0A1M4X7K8</accession>
<dbReference type="GO" id="GO:0005886">
    <property type="term" value="C:plasma membrane"/>
    <property type="evidence" value="ECO:0007669"/>
    <property type="project" value="UniProtKB-SubCell"/>
</dbReference>
<dbReference type="AlphaFoldDB" id="A0A1M4X7K8"/>
<feature type="transmembrane region" description="Helical" evidence="6">
    <location>
        <begin position="18"/>
        <end position="38"/>
    </location>
</feature>
<keyword evidence="3 6" id="KW-0812">Transmembrane</keyword>
<dbReference type="Proteomes" id="UP000184346">
    <property type="component" value="Unassembled WGS sequence"/>
</dbReference>
<evidence type="ECO:0000256" key="5">
    <source>
        <dbReference type="ARBA" id="ARBA00023136"/>
    </source>
</evidence>
<evidence type="ECO:0000313" key="8">
    <source>
        <dbReference type="Proteomes" id="UP000184346"/>
    </source>
</evidence>
<evidence type="ECO:0000256" key="2">
    <source>
        <dbReference type="ARBA" id="ARBA00007165"/>
    </source>
</evidence>
<dbReference type="InterPro" id="IPR045214">
    <property type="entry name" value="Surf1/Surf4"/>
</dbReference>
<feature type="transmembrane region" description="Helical" evidence="6">
    <location>
        <begin position="203"/>
        <end position="223"/>
    </location>
</feature>
<dbReference type="OrthoDB" id="9789940at2"/>
<comment type="similarity">
    <text evidence="2 6">Belongs to the SURF1 family.</text>
</comment>
<comment type="subcellular location">
    <subcellularLocation>
        <location evidence="6">Cell membrane</location>
        <topology evidence="6">Multi-pass membrane protein</topology>
    </subcellularLocation>
    <subcellularLocation>
        <location evidence="1">Membrane</location>
    </subcellularLocation>
</comment>
<gene>
    <name evidence="7" type="ORF">SAMN02745148_01358</name>
</gene>
<name>A0A1M4X7K8_9GAMM</name>
<dbReference type="EMBL" id="FQUJ01000005">
    <property type="protein sequence ID" value="SHE89458.1"/>
    <property type="molecule type" value="Genomic_DNA"/>
</dbReference>
<dbReference type="Pfam" id="PF02104">
    <property type="entry name" value="SURF1"/>
    <property type="match status" value="1"/>
</dbReference>
<dbReference type="PROSITE" id="PS50895">
    <property type="entry name" value="SURF1"/>
    <property type="match status" value="1"/>
</dbReference>
<evidence type="ECO:0000256" key="6">
    <source>
        <dbReference type="RuleBase" id="RU363076"/>
    </source>
</evidence>
<dbReference type="CDD" id="cd06662">
    <property type="entry name" value="SURF1"/>
    <property type="match status" value="1"/>
</dbReference>
<evidence type="ECO:0000256" key="1">
    <source>
        <dbReference type="ARBA" id="ARBA00004370"/>
    </source>
</evidence>
<dbReference type="RefSeq" id="WP_072821070.1">
    <property type="nucleotide sequence ID" value="NZ_FQUJ01000005.1"/>
</dbReference>
<sequence>MGIFSSNKLADGVKKKSLWWLGWGLVIVLGLVLGGWQWQRAEEKRAYLARLEAAPTLTMPETTPPDGAEVRLAGRFLAAQTRFLDNRVRDGRVGVAVLTPLVDVHGRHWLIERGFVPSGPERKDPVVDTPTGRVELAGLWQSAGQDAPLFGPNQEGNRLQRIELSAWPEALTFAHDGWLHQREGEGRFASWWTPSVMPPSRHLGYAVQWWGLALAATAVMWLGRPRARLQSRIMETRS</sequence>
<keyword evidence="8" id="KW-1185">Reference proteome</keyword>
<keyword evidence="4 6" id="KW-1133">Transmembrane helix</keyword>
<dbReference type="PANTHER" id="PTHR23427:SF2">
    <property type="entry name" value="SURFEIT LOCUS PROTEIN 1"/>
    <property type="match status" value="1"/>
</dbReference>
<organism evidence="7 8">
    <name type="scientific">Modicisalibacter ilicicola DSM 19980</name>
    <dbReference type="NCBI Taxonomy" id="1121942"/>
    <lineage>
        <taxon>Bacteria</taxon>
        <taxon>Pseudomonadati</taxon>
        <taxon>Pseudomonadota</taxon>
        <taxon>Gammaproteobacteria</taxon>
        <taxon>Oceanospirillales</taxon>
        <taxon>Halomonadaceae</taxon>
        <taxon>Modicisalibacter</taxon>
    </lineage>
</organism>
<dbReference type="STRING" id="1121942.SAMN02745148_01358"/>
<dbReference type="PANTHER" id="PTHR23427">
    <property type="entry name" value="SURFEIT LOCUS PROTEIN"/>
    <property type="match status" value="1"/>
</dbReference>
<evidence type="ECO:0000313" key="7">
    <source>
        <dbReference type="EMBL" id="SHE89458.1"/>
    </source>
</evidence>
<dbReference type="InterPro" id="IPR002994">
    <property type="entry name" value="Surf1/Shy1"/>
</dbReference>
<reference evidence="7 8" key="1">
    <citation type="submission" date="2016-11" db="EMBL/GenBank/DDBJ databases">
        <authorList>
            <person name="Jaros S."/>
            <person name="Januszkiewicz K."/>
            <person name="Wedrychowicz H."/>
        </authorList>
    </citation>
    <scope>NUCLEOTIDE SEQUENCE [LARGE SCALE GENOMIC DNA]</scope>
    <source>
        <strain evidence="7 8">DSM 19980</strain>
    </source>
</reference>
<keyword evidence="5 6" id="KW-0472">Membrane</keyword>
<keyword evidence="6" id="KW-1003">Cell membrane</keyword>